<comment type="caution">
    <text evidence="1">The sequence shown here is derived from an EMBL/GenBank/DDBJ whole genome shotgun (WGS) entry which is preliminary data.</text>
</comment>
<proteinExistence type="predicted"/>
<dbReference type="AlphaFoldDB" id="A0A4S4LPC2"/>
<dbReference type="Proteomes" id="UP000310158">
    <property type="component" value="Unassembled WGS sequence"/>
</dbReference>
<organism evidence="1 2">
    <name type="scientific">Bondarzewia mesenterica</name>
    <dbReference type="NCBI Taxonomy" id="1095465"/>
    <lineage>
        <taxon>Eukaryota</taxon>
        <taxon>Fungi</taxon>
        <taxon>Dikarya</taxon>
        <taxon>Basidiomycota</taxon>
        <taxon>Agaricomycotina</taxon>
        <taxon>Agaricomycetes</taxon>
        <taxon>Russulales</taxon>
        <taxon>Bondarzewiaceae</taxon>
        <taxon>Bondarzewia</taxon>
    </lineage>
</organism>
<evidence type="ECO:0000313" key="2">
    <source>
        <dbReference type="Proteomes" id="UP000310158"/>
    </source>
</evidence>
<name>A0A4S4LPC2_9AGAM</name>
<dbReference type="EMBL" id="SGPL01000300">
    <property type="protein sequence ID" value="THH14126.1"/>
    <property type="molecule type" value="Genomic_DNA"/>
</dbReference>
<gene>
    <name evidence="1" type="ORF">EW146_g6167</name>
</gene>
<accession>A0A4S4LPC2</accession>
<protein>
    <submittedName>
        <fullName evidence="1">Uncharacterized protein</fullName>
    </submittedName>
</protein>
<reference evidence="1 2" key="1">
    <citation type="submission" date="2019-02" db="EMBL/GenBank/DDBJ databases">
        <title>Genome sequencing of the rare red list fungi Bondarzewia mesenterica.</title>
        <authorList>
            <person name="Buettner E."/>
            <person name="Kellner H."/>
        </authorList>
    </citation>
    <scope>NUCLEOTIDE SEQUENCE [LARGE SCALE GENOMIC DNA]</scope>
    <source>
        <strain evidence="1 2">DSM 108281</strain>
    </source>
</reference>
<sequence>MARRMLDSDSGASDASRCPGPTVVSIPVSIYPNDRFRSFSVASPHIAGWLYLRFLFDILLEERGDRWRCEKFRTMRTPEGFLKTKRCLPLWVVATEPKRDACGDLGPLQEAGVAARSARRGSLSITVASGVREFPEAGQF</sequence>
<evidence type="ECO:0000313" key="1">
    <source>
        <dbReference type="EMBL" id="THH14126.1"/>
    </source>
</evidence>
<keyword evidence="2" id="KW-1185">Reference proteome</keyword>